<dbReference type="NCBIfam" id="TIGR02521">
    <property type="entry name" value="type_IV_pilW"/>
    <property type="match status" value="1"/>
</dbReference>
<dbReference type="Pfam" id="PF13181">
    <property type="entry name" value="TPR_8"/>
    <property type="match status" value="2"/>
</dbReference>
<feature type="repeat" description="TPR" evidence="1">
    <location>
        <begin position="75"/>
        <end position="108"/>
    </location>
</feature>
<dbReference type="RefSeq" id="WP_078236397.1">
    <property type="nucleotide sequence ID" value="NZ_MUYA01000004.1"/>
</dbReference>
<gene>
    <name evidence="2" type="ORF">B0187_03085</name>
</gene>
<dbReference type="STRING" id="734.B0187_03085"/>
<evidence type="ECO:0000313" key="3">
    <source>
        <dbReference type="Proteomes" id="UP000190867"/>
    </source>
</evidence>
<dbReference type="AlphaFoldDB" id="A0A1T0ATL8"/>
<dbReference type="SUPFAM" id="SSF48452">
    <property type="entry name" value="TPR-like"/>
    <property type="match status" value="1"/>
</dbReference>
<proteinExistence type="predicted"/>
<dbReference type="InterPro" id="IPR019734">
    <property type="entry name" value="TPR_rpt"/>
</dbReference>
<dbReference type="Proteomes" id="UP000190867">
    <property type="component" value="Unassembled WGS sequence"/>
</dbReference>
<keyword evidence="1" id="KW-0802">TPR repeat</keyword>
<evidence type="ECO:0000313" key="2">
    <source>
        <dbReference type="EMBL" id="OOR99808.1"/>
    </source>
</evidence>
<reference evidence="2 3" key="1">
    <citation type="submission" date="2017-02" db="EMBL/GenBank/DDBJ databases">
        <title>Draft genome sequence of Haemophilus paracuniculus CCUG 43573 type strain.</title>
        <authorList>
            <person name="Engstrom-Jakobsson H."/>
            <person name="Salva-Serra F."/>
            <person name="Thorell K."/>
            <person name="Gonzales-Siles L."/>
            <person name="Karlsson R."/>
            <person name="Boulund F."/>
            <person name="Engstrand L."/>
            <person name="Kristiansson E."/>
            <person name="Moore E."/>
        </authorList>
    </citation>
    <scope>NUCLEOTIDE SEQUENCE [LARGE SCALE GENOMIC DNA]</scope>
    <source>
        <strain evidence="2 3">CCUG 43573</strain>
    </source>
</reference>
<evidence type="ECO:0000256" key="1">
    <source>
        <dbReference type="PROSITE-ProRule" id="PRU00339"/>
    </source>
</evidence>
<comment type="caution">
    <text evidence="2">The sequence shown here is derived from an EMBL/GenBank/DDBJ whole genome shotgun (WGS) entry which is preliminary data.</text>
</comment>
<dbReference type="OrthoDB" id="9814042at2"/>
<dbReference type="InterPro" id="IPR013360">
    <property type="entry name" value="Pilus_4_PilW"/>
</dbReference>
<name>A0A1T0ATL8_9PAST</name>
<keyword evidence="3" id="KW-1185">Reference proteome</keyword>
<dbReference type="Gene3D" id="1.25.40.10">
    <property type="entry name" value="Tetratricopeptide repeat domain"/>
    <property type="match status" value="1"/>
</dbReference>
<feature type="repeat" description="TPR" evidence="1">
    <location>
        <begin position="41"/>
        <end position="74"/>
    </location>
</feature>
<organism evidence="2 3">
    <name type="scientific">Haemophilus paracuniculus</name>
    <dbReference type="NCBI Taxonomy" id="734"/>
    <lineage>
        <taxon>Bacteria</taxon>
        <taxon>Pseudomonadati</taxon>
        <taxon>Pseudomonadota</taxon>
        <taxon>Gammaproteobacteria</taxon>
        <taxon>Pasteurellales</taxon>
        <taxon>Pasteurellaceae</taxon>
        <taxon>Haemophilus</taxon>
    </lineage>
</organism>
<sequence>MPFAKICRNLTACLMIFGLVGCSSLSSQPQSNREFNRSEAVKARINLALAYLEQEDYPKAKENIDKALNHDRQDYLPYSVLAYYYQQTGEVEKADQTYQQALTLSQNRPDVRNNYGTFLCKQGRFEAAYQQFDSALTSDQPYYFQADTLENIALCAKSQNNKAKFDETLAKLEKLDPERVGKFR</sequence>
<accession>A0A1T0ATL8</accession>
<protein>
    <submittedName>
        <fullName evidence="2">Type IV pilus biogenesis/stability protein PilW</fullName>
    </submittedName>
</protein>
<dbReference type="InterPro" id="IPR011990">
    <property type="entry name" value="TPR-like_helical_dom_sf"/>
</dbReference>
<dbReference type="EMBL" id="MUYA01000004">
    <property type="protein sequence ID" value="OOR99808.1"/>
    <property type="molecule type" value="Genomic_DNA"/>
</dbReference>
<dbReference type="PROSITE" id="PS50005">
    <property type="entry name" value="TPR"/>
    <property type="match status" value="2"/>
</dbReference>
<dbReference type="PROSITE" id="PS51257">
    <property type="entry name" value="PROKAR_LIPOPROTEIN"/>
    <property type="match status" value="1"/>
</dbReference>
<dbReference type="SMART" id="SM00028">
    <property type="entry name" value="TPR"/>
    <property type="match status" value="3"/>
</dbReference>